<reference evidence="1 2" key="1">
    <citation type="journal article" date="2019" name="Nat. Ecol. Evol.">
        <title>Megaphylogeny resolves global patterns of mushroom evolution.</title>
        <authorList>
            <person name="Varga T."/>
            <person name="Krizsan K."/>
            <person name="Foldi C."/>
            <person name="Dima B."/>
            <person name="Sanchez-Garcia M."/>
            <person name="Sanchez-Ramirez S."/>
            <person name="Szollosi G.J."/>
            <person name="Szarkandi J.G."/>
            <person name="Papp V."/>
            <person name="Albert L."/>
            <person name="Andreopoulos W."/>
            <person name="Angelini C."/>
            <person name="Antonin V."/>
            <person name="Barry K.W."/>
            <person name="Bougher N.L."/>
            <person name="Buchanan P."/>
            <person name="Buyck B."/>
            <person name="Bense V."/>
            <person name="Catcheside P."/>
            <person name="Chovatia M."/>
            <person name="Cooper J."/>
            <person name="Damon W."/>
            <person name="Desjardin D."/>
            <person name="Finy P."/>
            <person name="Geml J."/>
            <person name="Haridas S."/>
            <person name="Hughes K."/>
            <person name="Justo A."/>
            <person name="Karasinski D."/>
            <person name="Kautmanova I."/>
            <person name="Kiss B."/>
            <person name="Kocsube S."/>
            <person name="Kotiranta H."/>
            <person name="LaButti K.M."/>
            <person name="Lechner B.E."/>
            <person name="Liimatainen K."/>
            <person name="Lipzen A."/>
            <person name="Lukacs Z."/>
            <person name="Mihaltcheva S."/>
            <person name="Morgado L.N."/>
            <person name="Niskanen T."/>
            <person name="Noordeloos M.E."/>
            <person name="Ohm R.A."/>
            <person name="Ortiz-Santana B."/>
            <person name="Ovrebo C."/>
            <person name="Racz N."/>
            <person name="Riley R."/>
            <person name="Savchenko A."/>
            <person name="Shiryaev A."/>
            <person name="Soop K."/>
            <person name="Spirin V."/>
            <person name="Szebenyi C."/>
            <person name="Tomsovsky M."/>
            <person name="Tulloss R.E."/>
            <person name="Uehling J."/>
            <person name="Grigoriev I.V."/>
            <person name="Vagvolgyi C."/>
            <person name="Papp T."/>
            <person name="Martin F.M."/>
            <person name="Miettinen O."/>
            <person name="Hibbett D.S."/>
            <person name="Nagy L.G."/>
        </authorList>
    </citation>
    <scope>NUCLEOTIDE SEQUENCE [LARGE SCALE GENOMIC DNA]</scope>
    <source>
        <strain evidence="1 2">HHB13444</strain>
    </source>
</reference>
<evidence type="ECO:0000313" key="2">
    <source>
        <dbReference type="Proteomes" id="UP000308197"/>
    </source>
</evidence>
<keyword evidence="2" id="KW-1185">Reference proteome</keyword>
<evidence type="ECO:0000313" key="1">
    <source>
        <dbReference type="EMBL" id="TFK80233.1"/>
    </source>
</evidence>
<protein>
    <submittedName>
        <fullName evidence="1">Uncharacterized protein</fullName>
    </submittedName>
</protein>
<organism evidence="1 2">
    <name type="scientific">Polyporus arcularius HHB13444</name>
    <dbReference type="NCBI Taxonomy" id="1314778"/>
    <lineage>
        <taxon>Eukaryota</taxon>
        <taxon>Fungi</taxon>
        <taxon>Dikarya</taxon>
        <taxon>Basidiomycota</taxon>
        <taxon>Agaricomycotina</taxon>
        <taxon>Agaricomycetes</taxon>
        <taxon>Polyporales</taxon>
        <taxon>Polyporaceae</taxon>
        <taxon>Polyporus</taxon>
    </lineage>
</organism>
<dbReference type="Proteomes" id="UP000308197">
    <property type="component" value="Unassembled WGS sequence"/>
</dbReference>
<name>A0A5C3P3B0_9APHY</name>
<gene>
    <name evidence="1" type="ORF">K466DRAFT_569773</name>
</gene>
<sequence>ANSTIVISKDATGAYVAQQLSGFDADAEGRDPSDQIPASIDQKDIVTTRVYRATLSFGAQGLVNDSLQTITEHLYSKGYRVKIILLGRATDALLELILPYNTSCNQAEKELLGYIENHGFPTRAAIKERGGEKTVFTEERLSFWEDINPATSEWYISKSIVPPNTGFGPVKIQANGSDSIVADIVKAVGEPSLGNGEAINGMVNGSAGLLGSDLVQPEPQAPVSYGKTRSINRKASTISLAA</sequence>
<accession>A0A5C3P3B0</accession>
<dbReference type="EMBL" id="ML211818">
    <property type="protein sequence ID" value="TFK80233.1"/>
    <property type="molecule type" value="Genomic_DNA"/>
</dbReference>
<proteinExistence type="predicted"/>
<dbReference type="AlphaFoldDB" id="A0A5C3P3B0"/>
<feature type="non-terminal residue" evidence="1">
    <location>
        <position position="1"/>
    </location>
</feature>
<dbReference type="InParanoid" id="A0A5C3P3B0"/>